<keyword evidence="1" id="KW-0472">Membrane</keyword>
<keyword evidence="4" id="KW-1185">Reference proteome</keyword>
<dbReference type="GeneID" id="30955486"/>
<accession>A0A1N7DWJ0</accession>
<feature type="transmembrane region" description="Helical" evidence="1">
    <location>
        <begin position="59"/>
        <end position="82"/>
    </location>
</feature>
<evidence type="ECO:0000313" key="3">
    <source>
        <dbReference type="EMBL" id="SIR80207.1"/>
    </source>
</evidence>
<sequence>MENQAPTLMEDIDRARETHRAHLWGAIISAVVSLFLLPIVGIVAAYSGVKLSNAMDRSWFGYLFAGLGLASVTLWVVGLVLWQLGYFTV</sequence>
<dbReference type="OrthoDB" id="345989at2157"/>
<feature type="transmembrane region" description="Helical" evidence="1">
    <location>
        <begin position="21"/>
        <end position="47"/>
    </location>
</feature>
<keyword evidence="1" id="KW-0812">Transmembrane</keyword>
<evidence type="ECO:0000256" key="1">
    <source>
        <dbReference type="SAM" id="Phobius"/>
    </source>
</evidence>
<dbReference type="RefSeq" id="WP_076582000.1">
    <property type="nucleotide sequence ID" value="NZ_CP019327.1"/>
</dbReference>
<name>A0A1N7DWJ0_9EURY</name>
<dbReference type="Proteomes" id="UP000187321">
    <property type="component" value="Chromosome"/>
</dbReference>
<organism evidence="3 4">
    <name type="scientific">Natronorubrum daqingense</name>
    <dbReference type="NCBI Taxonomy" id="588898"/>
    <lineage>
        <taxon>Archaea</taxon>
        <taxon>Methanobacteriati</taxon>
        <taxon>Methanobacteriota</taxon>
        <taxon>Stenosarchaea group</taxon>
        <taxon>Halobacteria</taxon>
        <taxon>Halobacteriales</taxon>
        <taxon>Natrialbaceae</taxon>
        <taxon>Natronorubrum</taxon>
    </lineage>
</organism>
<dbReference type="EMBL" id="CP019327">
    <property type="protein sequence ID" value="APX96221.1"/>
    <property type="molecule type" value="Genomic_DNA"/>
</dbReference>
<reference evidence="2 5" key="1">
    <citation type="submission" date="2017-01" db="EMBL/GenBank/DDBJ databases">
        <title>Complete genome sequence of Haloterrigena daqingensis type strain (JX313T).</title>
        <authorList>
            <person name="Shuang W."/>
        </authorList>
    </citation>
    <scope>NUCLEOTIDE SEQUENCE [LARGE SCALE GENOMIC DNA]</scope>
    <source>
        <strain evidence="2 5">JX313</strain>
    </source>
</reference>
<dbReference type="Proteomes" id="UP000185687">
    <property type="component" value="Unassembled WGS sequence"/>
</dbReference>
<gene>
    <name evidence="2" type="ORF">BB347_06045</name>
    <name evidence="3" type="ORF">SAMN05421809_2291</name>
</gene>
<dbReference type="EMBL" id="FTNP01000003">
    <property type="protein sequence ID" value="SIR80207.1"/>
    <property type="molecule type" value="Genomic_DNA"/>
</dbReference>
<keyword evidence="1" id="KW-1133">Transmembrane helix</keyword>
<reference evidence="3 4" key="2">
    <citation type="submission" date="2017-01" db="EMBL/GenBank/DDBJ databases">
        <authorList>
            <person name="Mah S.A."/>
            <person name="Swanson W.J."/>
            <person name="Moy G.W."/>
            <person name="Vacquier V.D."/>
        </authorList>
    </citation>
    <scope>NUCLEOTIDE SEQUENCE [LARGE SCALE GENOMIC DNA]</scope>
    <source>
        <strain evidence="3 4">CGMCC 1.8909</strain>
    </source>
</reference>
<proteinExistence type="predicted"/>
<protein>
    <submittedName>
        <fullName evidence="3">Uncharacterized protein</fullName>
    </submittedName>
</protein>
<evidence type="ECO:0000313" key="4">
    <source>
        <dbReference type="Proteomes" id="UP000185687"/>
    </source>
</evidence>
<dbReference type="KEGG" id="hda:BB347_06045"/>
<evidence type="ECO:0000313" key="2">
    <source>
        <dbReference type="EMBL" id="APX96221.1"/>
    </source>
</evidence>
<dbReference type="AlphaFoldDB" id="A0A1N7DWJ0"/>
<evidence type="ECO:0000313" key="5">
    <source>
        <dbReference type="Proteomes" id="UP000187321"/>
    </source>
</evidence>